<comment type="caution">
    <text evidence="1">The sequence shown here is derived from an EMBL/GenBank/DDBJ whole genome shotgun (WGS) entry which is preliminary data.</text>
</comment>
<reference evidence="1" key="1">
    <citation type="journal article" date="2015" name="Nature">
        <title>Complex archaea that bridge the gap between prokaryotes and eukaryotes.</title>
        <authorList>
            <person name="Spang A."/>
            <person name="Saw J.H."/>
            <person name="Jorgensen S.L."/>
            <person name="Zaremba-Niedzwiedzka K."/>
            <person name="Martijn J."/>
            <person name="Lind A.E."/>
            <person name="van Eijk R."/>
            <person name="Schleper C."/>
            <person name="Guy L."/>
            <person name="Ettema T.J."/>
        </authorList>
    </citation>
    <scope>NUCLEOTIDE SEQUENCE</scope>
</reference>
<gene>
    <name evidence="1" type="ORF">LCGC14_2846550</name>
</gene>
<protein>
    <submittedName>
        <fullName evidence="1">Uncharacterized protein</fullName>
    </submittedName>
</protein>
<accession>A0A0F8YWC6</accession>
<sequence>MTLLTEENKQKVFVEIEDELSSEFVSVSFGRPDGRDAIDVVDQWVEDNFTSFNNVLPAEVKSSLSTKWKIKLLEKIIKRRWEVE</sequence>
<proteinExistence type="predicted"/>
<organism evidence="1">
    <name type="scientific">marine sediment metagenome</name>
    <dbReference type="NCBI Taxonomy" id="412755"/>
    <lineage>
        <taxon>unclassified sequences</taxon>
        <taxon>metagenomes</taxon>
        <taxon>ecological metagenomes</taxon>
    </lineage>
</organism>
<dbReference type="AlphaFoldDB" id="A0A0F8YWC6"/>
<evidence type="ECO:0000313" key="1">
    <source>
        <dbReference type="EMBL" id="KKK78140.1"/>
    </source>
</evidence>
<dbReference type="EMBL" id="LAZR01054631">
    <property type="protein sequence ID" value="KKK78140.1"/>
    <property type="molecule type" value="Genomic_DNA"/>
</dbReference>
<name>A0A0F8YWC6_9ZZZZ</name>